<evidence type="ECO:0000256" key="1">
    <source>
        <dbReference type="SAM" id="MobiDB-lite"/>
    </source>
</evidence>
<comment type="caution">
    <text evidence="2">The sequence shown here is derived from an EMBL/GenBank/DDBJ whole genome shotgun (WGS) entry which is preliminary data.</text>
</comment>
<protein>
    <submittedName>
        <fullName evidence="2">Uncharacterized protein</fullName>
    </submittedName>
</protein>
<name>A0A5B7JUR3_PORTR</name>
<dbReference type="AlphaFoldDB" id="A0A5B7JUR3"/>
<proteinExistence type="predicted"/>
<reference evidence="2 3" key="1">
    <citation type="submission" date="2019-05" db="EMBL/GenBank/DDBJ databases">
        <title>Another draft genome of Portunus trituberculatus and its Hox gene families provides insights of decapod evolution.</title>
        <authorList>
            <person name="Jeong J.-H."/>
            <person name="Song I."/>
            <person name="Kim S."/>
            <person name="Choi T."/>
            <person name="Kim D."/>
            <person name="Ryu S."/>
            <person name="Kim W."/>
        </authorList>
    </citation>
    <scope>NUCLEOTIDE SEQUENCE [LARGE SCALE GENOMIC DNA]</scope>
    <source>
        <tissue evidence="2">Muscle</tissue>
    </source>
</reference>
<accession>A0A5B7JUR3</accession>
<evidence type="ECO:0000313" key="2">
    <source>
        <dbReference type="EMBL" id="MPC98203.1"/>
    </source>
</evidence>
<gene>
    <name evidence="2" type="ORF">E2C01_093559</name>
</gene>
<dbReference type="EMBL" id="VSRR010113036">
    <property type="protein sequence ID" value="MPC98203.1"/>
    <property type="molecule type" value="Genomic_DNA"/>
</dbReference>
<evidence type="ECO:0000313" key="3">
    <source>
        <dbReference type="Proteomes" id="UP000324222"/>
    </source>
</evidence>
<sequence>MMAYVPFATWSMYCCVLSSSPPMILTRTSIYDDVGDGVGLTPAAGNHIRVQHLLDRVDGARSDQQGDQVHILLREESLPERNDKEGRDRAAVDRADAQSYEHEEARKEPG</sequence>
<keyword evidence="3" id="KW-1185">Reference proteome</keyword>
<dbReference type="Proteomes" id="UP000324222">
    <property type="component" value="Unassembled WGS sequence"/>
</dbReference>
<organism evidence="2 3">
    <name type="scientific">Portunus trituberculatus</name>
    <name type="common">Swimming crab</name>
    <name type="synonym">Neptunus trituberculatus</name>
    <dbReference type="NCBI Taxonomy" id="210409"/>
    <lineage>
        <taxon>Eukaryota</taxon>
        <taxon>Metazoa</taxon>
        <taxon>Ecdysozoa</taxon>
        <taxon>Arthropoda</taxon>
        <taxon>Crustacea</taxon>
        <taxon>Multicrustacea</taxon>
        <taxon>Malacostraca</taxon>
        <taxon>Eumalacostraca</taxon>
        <taxon>Eucarida</taxon>
        <taxon>Decapoda</taxon>
        <taxon>Pleocyemata</taxon>
        <taxon>Brachyura</taxon>
        <taxon>Eubrachyura</taxon>
        <taxon>Portunoidea</taxon>
        <taxon>Portunidae</taxon>
        <taxon>Portuninae</taxon>
        <taxon>Portunus</taxon>
    </lineage>
</organism>
<feature type="region of interest" description="Disordered" evidence="1">
    <location>
        <begin position="72"/>
        <end position="110"/>
    </location>
</feature>